<name>A0ABZ2IYB9_9BACT</name>
<proteinExistence type="predicted"/>
<dbReference type="GO" id="GO:0032259">
    <property type="term" value="P:methylation"/>
    <property type="evidence" value="ECO:0007669"/>
    <property type="project" value="UniProtKB-KW"/>
</dbReference>
<dbReference type="CDD" id="cd02440">
    <property type="entry name" value="AdoMet_MTases"/>
    <property type="match status" value="1"/>
</dbReference>
<accession>A0ABZ2IYB9</accession>
<keyword evidence="2" id="KW-0808">Transferase</keyword>
<keyword evidence="3" id="KW-1185">Reference proteome</keyword>
<dbReference type="Proteomes" id="UP001385389">
    <property type="component" value="Chromosome"/>
</dbReference>
<organism evidence="2 3">
    <name type="scientific">Pseudodesulfovibrio methanolicus</name>
    <dbReference type="NCBI Taxonomy" id="3126690"/>
    <lineage>
        <taxon>Bacteria</taxon>
        <taxon>Pseudomonadati</taxon>
        <taxon>Thermodesulfobacteriota</taxon>
        <taxon>Desulfovibrionia</taxon>
        <taxon>Desulfovibrionales</taxon>
        <taxon>Desulfovibrionaceae</taxon>
    </lineage>
</organism>
<dbReference type="SUPFAM" id="SSF53335">
    <property type="entry name" value="S-adenosyl-L-methionine-dependent methyltransferases"/>
    <property type="match status" value="1"/>
</dbReference>
<dbReference type="EC" id="2.1.-.-" evidence="2"/>
<dbReference type="InterPro" id="IPR041698">
    <property type="entry name" value="Methyltransf_25"/>
</dbReference>
<evidence type="ECO:0000259" key="1">
    <source>
        <dbReference type="Pfam" id="PF13649"/>
    </source>
</evidence>
<evidence type="ECO:0000313" key="3">
    <source>
        <dbReference type="Proteomes" id="UP001385389"/>
    </source>
</evidence>
<sequence>MQMETTPQTPPRSKEYWNNHARSFPRFEEGEDNYEAGVMRMIRDNGVDFRGASVLDVGCGSGMYTIRIAREAARVTALDVSDVMLDILREDAETLGLHNIDYVRADWMDYDRDETFDVVFCSMTPAIMSEESRLKLLRHARGKTVFMGFAGLMKSDVMTGLYAHYGVTPRMFVNGTDMRNWLDEKGIPYVACPVEGTWTVENSLEKLTDSCTTFLSQYGVTADQDHLRRHLAQFEEKPGVFVERTEYKIDLLIWDKAA</sequence>
<gene>
    <name evidence="2" type="ORF">V8V93_18550</name>
</gene>
<dbReference type="EMBL" id="CP146609">
    <property type="protein sequence ID" value="WWX22429.1"/>
    <property type="molecule type" value="Genomic_DNA"/>
</dbReference>
<reference evidence="2 3" key="1">
    <citation type="submission" date="2024-03" db="EMBL/GenBank/DDBJ databases">
        <title>Phenotype and Genome Characterization of a Sulfate-Reducing Bacterium Pseudodesulfovibrio sp. strain 5S69, isolated from Petroleum Reservoir in Tatarstan (Russia).</title>
        <authorList>
            <person name="Bidzhieva S.K."/>
            <person name="Kadnikov V."/>
            <person name="Tourova T.P."/>
            <person name="Samigullina S.R."/>
            <person name="Sokolova D.S."/>
            <person name="Poltaraus A.B."/>
            <person name="Avtukh A.N."/>
            <person name="Tereshina V.M."/>
            <person name="Mardanov A.V."/>
            <person name="Nazina T.N."/>
        </authorList>
    </citation>
    <scope>NUCLEOTIDE SEQUENCE [LARGE SCALE GENOMIC DNA]</scope>
    <source>
        <strain evidence="2 3">5S69</strain>
    </source>
</reference>
<dbReference type="PANTHER" id="PTHR43464">
    <property type="entry name" value="METHYLTRANSFERASE"/>
    <property type="match status" value="1"/>
</dbReference>
<dbReference type="Gene3D" id="3.40.50.150">
    <property type="entry name" value="Vaccinia Virus protein VP39"/>
    <property type="match status" value="1"/>
</dbReference>
<protein>
    <submittedName>
        <fullName evidence="2">Class I SAM-dependent methyltransferase</fullName>
        <ecNumber evidence="2">2.1.-.-</ecNumber>
    </submittedName>
</protein>
<dbReference type="Pfam" id="PF13649">
    <property type="entry name" value="Methyltransf_25"/>
    <property type="match status" value="1"/>
</dbReference>
<dbReference type="RefSeq" id="WP_338668121.1">
    <property type="nucleotide sequence ID" value="NZ_CP146609.1"/>
</dbReference>
<evidence type="ECO:0000313" key="2">
    <source>
        <dbReference type="EMBL" id="WWX22429.1"/>
    </source>
</evidence>
<dbReference type="InterPro" id="IPR029063">
    <property type="entry name" value="SAM-dependent_MTases_sf"/>
</dbReference>
<keyword evidence="2" id="KW-0489">Methyltransferase</keyword>
<feature type="domain" description="Methyltransferase" evidence="1">
    <location>
        <begin position="54"/>
        <end position="140"/>
    </location>
</feature>
<dbReference type="GO" id="GO:0008168">
    <property type="term" value="F:methyltransferase activity"/>
    <property type="evidence" value="ECO:0007669"/>
    <property type="project" value="UniProtKB-KW"/>
</dbReference>